<gene>
    <name evidence="2" type="ORF">METZ01_LOCUS281409</name>
</gene>
<dbReference type="InterPro" id="IPR008257">
    <property type="entry name" value="Pept_M19"/>
</dbReference>
<evidence type="ECO:0008006" key="3">
    <source>
        <dbReference type="Google" id="ProtNLM"/>
    </source>
</evidence>
<feature type="region of interest" description="Disordered" evidence="1">
    <location>
        <begin position="1"/>
        <end position="21"/>
    </location>
</feature>
<dbReference type="InterPro" id="IPR032466">
    <property type="entry name" value="Metal_Hydrolase"/>
</dbReference>
<evidence type="ECO:0000256" key="1">
    <source>
        <dbReference type="SAM" id="MobiDB-lite"/>
    </source>
</evidence>
<protein>
    <recommendedName>
        <fullName evidence="3">Membrane dipeptidase</fullName>
    </recommendedName>
</protein>
<evidence type="ECO:0000313" key="2">
    <source>
        <dbReference type="EMBL" id="SVC28555.1"/>
    </source>
</evidence>
<dbReference type="AlphaFoldDB" id="A0A382KYD7"/>
<dbReference type="SUPFAM" id="SSF51556">
    <property type="entry name" value="Metallo-dependent hydrolases"/>
    <property type="match status" value="1"/>
</dbReference>
<reference evidence="2" key="1">
    <citation type="submission" date="2018-05" db="EMBL/GenBank/DDBJ databases">
        <authorList>
            <person name="Lanie J.A."/>
            <person name="Ng W.-L."/>
            <person name="Kazmierczak K.M."/>
            <person name="Andrzejewski T.M."/>
            <person name="Davidsen T.M."/>
            <person name="Wayne K.J."/>
            <person name="Tettelin H."/>
            <person name="Glass J.I."/>
            <person name="Rusch D."/>
            <person name="Podicherti R."/>
            <person name="Tsui H.-C.T."/>
            <person name="Winkler M.E."/>
        </authorList>
    </citation>
    <scope>NUCLEOTIDE SEQUENCE</scope>
</reference>
<dbReference type="Pfam" id="PF01244">
    <property type="entry name" value="Peptidase_M19"/>
    <property type="match status" value="1"/>
</dbReference>
<feature type="non-terminal residue" evidence="2">
    <location>
        <position position="1"/>
    </location>
</feature>
<sequence length="46" mass="5290">HPDGIEDPSQMPNIAEHLSDRGYSKPDVDKIIGGNWIRLFKTVWKQ</sequence>
<organism evidence="2">
    <name type="scientific">marine metagenome</name>
    <dbReference type="NCBI Taxonomy" id="408172"/>
    <lineage>
        <taxon>unclassified sequences</taxon>
        <taxon>metagenomes</taxon>
        <taxon>ecological metagenomes</taxon>
    </lineage>
</organism>
<dbReference type="Gene3D" id="3.20.20.140">
    <property type="entry name" value="Metal-dependent hydrolases"/>
    <property type="match status" value="1"/>
</dbReference>
<name>A0A382KYD7_9ZZZZ</name>
<dbReference type="GO" id="GO:0070573">
    <property type="term" value="F:metallodipeptidase activity"/>
    <property type="evidence" value="ECO:0007669"/>
    <property type="project" value="InterPro"/>
</dbReference>
<proteinExistence type="predicted"/>
<dbReference type="PROSITE" id="PS51365">
    <property type="entry name" value="RENAL_DIPEPTIDASE_2"/>
    <property type="match status" value="1"/>
</dbReference>
<accession>A0A382KYD7</accession>
<dbReference type="GO" id="GO:0006508">
    <property type="term" value="P:proteolysis"/>
    <property type="evidence" value="ECO:0007669"/>
    <property type="project" value="InterPro"/>
</dbReference>
<dbReference type="EMBL" id="UINC01083138">
    <property type="protein sequence ID" value="SVC28555.1"/>
    <property type="molecule type" value="Genomic_DNA"/>
</dbReference>